<dbReference type="Pfam" id="PF12796">
    <property type="entry name" value="Ank_2"/>
    <property type="match status" value="2"/>
</dbReference>
<dbReference type="Gene3D" id="1.25.40.20">
    <property type="entry name" value="Ankyrin repeat-containing domain"/>
    <property type="match status" value="4"/>
</dbReference>
<feature type="domain" description="ATPase AAA-type core" evidence="4">
    <location>
        <begin position="318"/>
        <end position="439"/>
    </location>
</feature>
<evidence type="ECO:0000256" key="1">
    <source>
        <dbReference type="ARBA" id="ARBA00022737"/>
    </source>
</evidence>
<comment type="caution">
    <text evidence="5">The sequence shown here is derived from an EMBL/GenBank/DDBJ whole genome shotgun (WGS) entry which is preliminary data.</text>
</comment>
<dbReference type="InterPro" id="IPR003959">
    <property type="entry name" value="ATPase_AAA_core"/>
</dbReference>
<reference evidence="5 6" key="1">
    <citation type="submission" date="2024-08" db="EMBL/GenBank/DDBJ databases">
        <authorList>
            <person name="Cucini C."/>
            <person name="Frati F."/>
        </authorList>
    </citation>
    <scope>NUCLEOTIDE SEQUENCE [LARGE SCALE GENOMIC DNA]</scope>
</reference>
<evidence type="ECO:0000256" key="2">
    <source>
        <dbReference type="ARBA" id="ARBA00023043"/>
    </source>
</evidence>
<dbReference type="PANTHER" id="PTHR24198">
    <property type="entry name" value="ANKYRIN REPEAT AND PROTEIN KINASE DOMAIN-CONTAINING PROTEIN"/>
    <property type="match status" value="1"/>
</dbReference>
<keyword evidence="1" id="KW-0677">Repeat</keyword>
<feature type="repeat" description="ANK" evidence="3">
    <location>
        <begin position="2069"/>
        <end position="2101"/>
    </location>
</feature>
<gene>
    <name evidence="5" type="ORF">ODALV1_LOCUS24864</name>
</gene>
<dbReference type="EMBL" id="CAXLJM020000095">
    <property type="protein sequence ID" value="CAL8133008.1"/>
    <property type="molecule type" value="Genomic_DNA"/>
</dbReference>
<dbReference type="Proteomes" id="UP001642540">
    <property type="component" value="Unassembled WGS sequence"/>
</dbReference>
<sequence>MEKTKTWMIYLHGKALEKNSDAKSILKGVRFKLITEVFRKSSCNTLLTVISEFGFEDAEIESLKLQTLTPQDWTIKFIDILLNRHNLAECLNILCNLHKHKLSNYQELIVDLFKSLPHVEVKEVELHCDRDGKAEQYVMFQGNKVKLEELMNEITTPIDKKIRDELASGNVPIVVNKQVPDKLQYYVHRTVTTRNRLKVDVLKHDCKDVFVIEGMNRHQLTSLVRDSESTDVSGNQLKKLTVQFILLQHKHDYYKIRKLGNAQSLSVHRIKYNDKKLELVEFSGSATNLQKYIDNSQVSFFEDELAFSTQKVVIITDSPGMGKTSLLANIAHQIKVDDDRTFIRFIVLKEFVQALSKTKINVESIVKTIAKQSSEFEFGRKLVEHALKTKPCVLLFDGFDEVLSNQISIAKQILQVAATLSQARIFVATRRHFQDELENNLEVIGYTIQPFEEPNQIGFLLRFWVMKGATLNESLERFSEICVKQLSSNISYSERNIAGIPLQCRLLAETYEEDAIRCSKVGYHLYEGSSSNSIALINSIFGMYEKHMNMRFEKISKQESALTRLLSKFTKSNQPDYKVIKQVHMYYALELLFSDHANQFKNLNTSSIPLNELCGLGLLEATHSSDIRFVHRTFAEFLVAWFVHENHNTSSVQEFILSTIFKTNSFDHKFRVPILGLLDINICLNCFHFTLPVICYFINGFAMSDDRFIFTSNNHYPERLLPIYLASAFHNYDHIPYTFSKYLSCSNNTQLAKISDIDEKSMSNLLLIGSMYSSVKLMKLFCSNIDIASMHFLTLKAMDEVDSFMLTPLHMAIMRGNYNLVEYLIKQFENKLSELRYLVHFCVVNSLFNNNYIIEEKINIVKLLKEKNKKCIDERLLDQGTPIMQGRVNSELLVCLIQVGADINIRDLSWNSMLHIFSKNQEIEPKSFHEIIDMLSEKGFKYFNTGNQLKITPLHSAVSTIELLRETLHLFILNGSDLNAVDGRSNSVLFYAIQFWRSMEFIKQLIHLGAQWKHWNEKRQNVLHICAKYGNPNALKYFVETYNMDVNVQDINLNTPLHLAVGAIQTEKHKLVQKYLINNGAIVNVENERRKIPFIEAFEVGKGLSVDVIMQMEKNGLHITPALASETLKAIFHHKYCIPSRLPSEVLQYLIKKGGHLNSELIRNLGKFEVTQYPTPHFVKKTNVIFQLLSEVNEHGLLTDQNNVNLENLNEQLKSKPVYDIDSEISDCFVRACMILQDRCDHEQTGVFKYLHTCLSNTRNNLYSKMFLIPHPRLQEYERTQSVTARIVVLVTESTTLSVRKIQDTIDENVTVLEKSDLDKISVTNQAKLVILKCEVATNELVNNVIGLKYIRSKVIIICSHLNSPIPSEKCEIIMESYTWDEIASHCKDKLWFKLHDTVYPAAELFATPKIIEVMDKHNMDCSKMEAHEYDVFQIIAYKMRHSISKSDDDIHLSLSNKLFRYFFPDKFVFTNITEKNLKEFAKYGQKIVLFDPIMDYSSSDWNYDYIIVEHKHQFEQVLQQVRVNVHLVDYKDGFFKLVQTRGSDVNIRIFIKDKSICESYPFCSCEVADDIKVQFSIVNNDKISGIRGQLKCEISMEELLPEARKIFGFQCDIDLREFRKCFQYVQQQTNQLNQSCNDMQLQTLKLESNPSVAEFAKMINNFFNTIFTCPGDVSNEMKQVAVNTLFPQLTGNLEMNGLEMYVHMKLLSYTSKSLIFIHKALACYLIAEIIVKQKPEYMAAIFNNLAAEVFQNLIIEEHSDQIQLTWWKSSKYCMKKKIHTFKFIKTWLFKFIDFFASKYNCVSFIDLIAKNISTESMFKWIHACINDNLFYLLKLLIGLDRNEHMFQSSDLLVLAVRHSDVSVIELVLQKYNNPTYSCVKDIQLELLNNTTDTSMIISILEVAAMRGDYSVVEYLVKNHYEEEGLMTQLPAVLRASVLDTNMNDFNQLQNRKHIEATDAESNNILHLCSEYLTPPQYAQLVKMLHERNKTKIFHSRNKFQQHPFHTTVHNLELLDSTIYRFSSTEVDFNAANQWNDTVLIDAVKSHRSARLLDSLIKAGANPHKLGNYDRNVLHAAVQADNLTALRYFISLGNDVNARDEDGQTSLHLAVRHSVQLATYTTYEIVKALVYNGADVKARNKFNNSIIDLARQRRDWSYEDITVTFLIKNGASF</sequence>
<feature type="repeat" description="ANK" evidence="3">
    <location>
        <begin position="1052"/>
        <end position="1088"/>
    </location>
</feature>
<dbReference type="Gene3D" id="3.40.50.300">
    <property type="entry name" value="P-loop containing nucleotide triphosphate hydrolases"/>
    <property type="match status" value="1"/>
</dbReference>
<dbReference type="SMART" id="SM00248">
    <property type="entry name" value="ANK"/>
    <property type="match status" value="11"/>
</dbReference>
<evidence type="ECO:0000259" key="4">
    <source>
        <dbReference type="Pfam" id="PF00004"/>
    </source>
</evidence>
<dbReference type="PROSITE" id="PS50088">
    <property type="entry name" value="ANK_REPEAT"/>
    <property type="match status" value="4"/>
</dbReference>
<keyword evidence="2 3" id="KW-0040">ANK repeat</keyword>
<organism evidence="5 6">
    <name type="scientific">Orchesella dallaii</name>
    <dbReference type="NCBI Taxonomy" id="48710"/>
    <lineage>
        <taxon>Eukaryota</taxon>
        <taxon>Metazoa</taxon>
        <taxon>Ecdysozoa</taxon>
        <taxon>Arthropoda</taxon>
        <taxon>Hexapoda</taxon>
        <taxon>Collembola</taxon>
        <taxon>Entomobryomorpha</taxon>
        <taxon>Entomobryoidea</taxon>
        <taxon>Orchesellidae</taxon>
        <taxon>Orchesellinae</taxon>
        <taxon>Orchesella</taxon>
    </lineage>
</organism>
<dbReference type="InterPro" id="IPR036770">
    <property type="entry name" value="Ankyrin_rpt-contain_sf"/>
</dbReference>
<name>A0ABP1RQ67_9HEXA</name>
<dbReference type="InterPro" id="IPR002110">
    <property type="entry name" value="Ankyrin_rpt"/>
</dbReference>
<evidence type="ECO:0000256" key="3">
    <source>
        <dbReference type="PROSITE-ProRule" id="PRU00023"/>
    </source>
</evidence>
<dbReference type="SUPFAM" id="SSF52540">
    <property type="entry name" value="P-loop containing nucleoside triphosphate hydrolases"/>
    <property type="match status" value="1"/>
</dbReference>
<dbReference type="SUPFAM" id="SSF48403">
    <property type="entry name" value="Ankyrin repeat"/>
    <property type="match status" value="2"/>
</dbReference>
<dbReference type="Pfam" id="PF00004">
    <property type="entry name" value="AAA"/>
    <property type="match status" value="1"/>
</dbReference>
<evidence type="ECO:0000313" key="6">
    <source>
        <dbReference type="Proteomes" id="UP001642540"/>
    </source>
</evidence>
<proteinExistence type="predicted"/>
<dbReference type="PROSITE" id="PS50297">
    <property type="entry name" value="ANK_REP_REGION"/>
    <property type="match status" value="4"/>
</dbReference>
<dbReference type="PANTHER" id="PTHR24198:SF165">
    <property type="entry name" value="ANKYRIN REPEAT-CONTAINING PROTEIN-RELATED"/>
    <property type="match status" value="1"/>
</dbReference>
<feature type="repeat" description="ANK" evidence="3">
    <location>
        <begin position="2102"/>
        <end position="2141"/>
    </location>
</feature>
<protein>
    <recommendedName>
        <fullName evidence="4">ATPase AAA-type core domain-containing protein</fullName>
    </recommendedName>
</protein>
<accession>A0ABP1RQ67</accession>
<keyword evidence="6" id="KW-1185">Reference proteome</keyword>
<dbReference type="Pfam" id="PF13606">
    <property type="entry name" value="Ank_3"/>
    <property type="match status" value="1"/>
</dbReference>
<dbReference type="InterPro" id="IPR027417">
    <property type="entry name" value="P-loop_NTPase"/>
</dbReference>
<evidence type="ECO:0000313" key="5">
    <source>
        <dbReference type="EMBL" id="CAL8133008.1"/>
    </source>
</evidence>
<feature type="repeat" description="ANK" evidence="3">
    <location>
        <begin position="804"/>
        <end position="826"/>
    </location>
</feature>